<organism evidence="3 4">
    <name type="scientific">Cohnella cellulosilytica</name>
    <dbReference type="NCBI Taxonomy" id="986710"/>
    <lineage>
        <taxon>Bacteria</taxon>
        <taxon>Bacillati</taxon>
        <taxon>Bacillota</taxon>
        <taxon>Bacilli</taxon>
        <taxon>Bacillales</taxon>
        <taxon>Paenibacillaceae</taxon>
        <taxon>Cohnella</taxon>
    </lineage>
</organism>
<sequence>MTLKLGFIGTGGIANQHIRNLVQMEGVELAAFCDVDAGRAQKAADEHAGAKAYSKVDDMLDGSRLDGVYVCVPPMAHGEAEDRLVERGIPFLVEKPLGIDRELPRSIGDKVKNRKLITSVGYHWRYNESAALAKKLLAGSKPGMALGYWMGGMPMVPWWRVQAGSGGQFVEQTTHIVDLLRYVCGEVQEVYAAYALRVMGDKVEGTDVPDVGTVTLKLANGMIATISNTCLLPVGHHVGLDIYTGSGVLELRGDGLKEIAAEGTSVHPNVTNPYYVEDEAFLHALRTGDASRILSDYEDALKTHEITIAANESALSGRPVKLG</sequence>
<dbReference type="EMBL" id="JBHTAI010000015">
    <property type="protein sequence ID" value="MFC7151227.1"/>
    <property type="molecule type" value="Genomic_DNA"/>
</dbReference>
<comment type="caution">
    <text evidence="3">The sequence shown here is derived from an EMBL/GenBank/DDBJ whole genome shotgun (WGS) entry which is preliminary data.</text>
</comment>
<evidence type="ECO:0000313" key="4">
    <source>
        <dbReference type="Proteomes" id="UP001596378"/>
    </source>
</evidence>
<dbReference type="Proteomes" id="UP001596378">
    <property type="component" value="Unassembled WGS sequence"/>
</dbReference>
<name>A0ABW2FI77_9BACL</name>
<dbReference type="Pfam" id="PF01408">
    <property type="entry name" value="GFO_IDH_MocA"/>
    <property type="match status" value="1"/>
</dbReference>
<gene>
    <name evidence="3" type="ORF">ACFQMJ_22045</name>
</gene>
<evidence type="ECO:0000313" key="3">
    <source>
        <dbReference type="EMBL" id="MFC7151227.1"/>
    </source>
</evidence>
<dbReference type="PANTHER" id="PTHR43249:SF1">
    <property type="entry name" value="D-GLUCOSIDE 3-DEHYDROGENASE"/>
    <property type="match status" value="1"/>
</dbReference>
<dbReference type="SUPFAM" id="SSF55347">
    <property type="entry name" value="Glyceraldehyde-3-phosphate dehydrogenase-like, C-terminal domain"/>
    <property type="match status" value="1"/>
</dbReference>
<dbReference type="Pfam" id="PF22725">
    <property type="entry name" value="GFO_IDH_MocA_C3"/>
    <property type="match status" value="1"/>
</dbReference>
<evidence type="ECO:0000259" key="1">
    <source>
        <dbReference type="Pfam" id="PF01408"/>
    </source>
</evidence>
<dbReference type="Gene3D" id="3.30.360.10">
    <property type="entry name" value="Dihydrodipicolinate Reductase, domain 2"/>
    <property type="match status" value="1"/>
</dbReference>
<evidence type="ECO:0000259" key="2">
    <source>
        <dbReference type="Pfam" id="PF22725"/>
    </source>
</evidence>
<dbReference type="SUPFAM" id="SSF51735">
    <property type="entry name" value="NAD(P)-binding Rossmann-fold domains"/>
    <property type="match status" value="1"/>
</dbReference>
<dbReference type="InterPro" id="IPR055170">
    <property type="entry name" value="GFO_IDH_MocA-like_dom"/>
</dbReference>
<feature type="domain" description="Gfo/Idh/MocA-like oxidoreductase N-terminal" evidence="1">
    <location>
        <begin position="4"/>
        <end position="122"/>
    </location>
</feature>
<reference evidence="4" key="1">
    <citation type="journal article" date="2019" name="Int. J. Syst. Evol. Microbiol.">
        <title>The Global Catalogue of Microorganisms (GCM) 10K type strain sequencing project: providing services to taxonomists for standard genome sequencing and annotation.</title>
        <authorList>
            <consortium name="The Broad Institute Genomics Platform"/>
            <consortium name="The Broad Institute Genome Sequencing Center for Infectious Disease"/>
            <person name="Wu L."/>
            <person name="Ma J."/>
        </authorList>
    </citation>
    <scope>NUCLEOTIDE SEQUENCE [LARGE SCALE GENOMIC DNA]</scope>
    <source>
        <strain evidence="4">KCTC 12907</strain>
    </source>
</reference>
<dbReference type="RefSeq" id="WP_378047687.1">
    <property type="nucleotide sequence ID" value="NZ_JBHMDN010000015.1"/>
</dbReference>
<keyword evidence="4" id="KW-1185">Reference proteome</keyword>
<dbReference type="InterPro" id="IPR036291">
    <property type="entry name" value="NAD(P)-bd_dom_sf"/>
</dbReference>
<dbReference type="InterPro" id="IPR000683">
    <property type="entry name" value="Gfo/Idh/MocA-like_OxRdtase_N"/>
</dbReference>
<dbReference type="Gene3D" id="3.40.50.720">
    <property type="entry name" value="NAD(P)-binding Rossmann-like Domain"/>
    <property type="match status" value="1"/>
</dbReference>
<dbReference type="InterPro" id="IPR052515">
    <property type="entry name" value="Gfo/Idh/MocA_Oxidoreductase"/>
</dbReference>
<protein>
    <submittedName>
        <fullName evidence="3">Gfo/Idh/MocA family protein</fullName>
    </submittedName>
</protein>
<accession>A0ABW2FI77</accession>
<proteinExistence type="predicted"/>
<feature type="domain" description="GFO/IDH/MocA-like oxidoreductase" evidence="2">
    <location>
        <begin position="157"/>
        <end position="248"/>
    </location>
</feature>
<dbReference type="PANTHER" id="PTHR43249">
    <property type="entry name" value="UDP-N-ACETYL-2-AMINO-2-DEOXY-D-GLUCURONATE OXIDASE"/>
    <property type="match status" value="1"/>
</dbReference>